<dbReference type="Gene3D" id="3.40.50.620">
    <property type="entry name" value="HUPs"/>
    <property type="match status" value="1"/>
</dbReference>
<reference evidence="3 4" key="1">
    <citation type="submission" date="2021-03" db="EMBL/GenBank/DDBJ databases">
        <title>Sequencing the genomes of 1000 actinobacteria strains.</title>
        <authorList>
            <person name="Klenk H.-P."/>
        </authorList>
    </citation>
    <scope>NUCLEOTIDE SEQUENCE [LARGE SCALE GENOMIC DNA]</scope>
    <source>
        <strain evidence="3 4">DSM 16005</strain>
    </source>
</reference>
<dbReference type="InterPro" id="IPR014729">
    <property type="entry name" value="Rossmann-like_a/b/a_fold"/>
</dbReference>
<name>A0ABS4Z1I0_9MICC</name>
<gene>
    <name evidence="3" type="ORF">JOF48_003630</name>
</gene>
<protein>
    <submittedName>
        <fullName evidence="3">Nucleotide-binding universal stress UspA family protein</fullName>
    </submittedName>
</protein>
<dbReference type="InterPro" id="IPR006015">
    <property type="entry name" value="Universal_stress_UspA"/>
</dbReference>
<evidence type="ECO:0000259" key="2">
    <source>
        <dbReference type="Pfam" id="PF00582"/>
    </source>
</evidence>
<evidence type="ECO:0000256" key="1">
    <source>
        <dbReference type="ARBA" id="ARBA00008791"/>
    </source>
</evidence>
<accession>A0ABS4Z1I0</accession>
<dbReference type="RefSeq" id="WP_209683272.1">
    <property type="nucleotide sequence ID" value="NZ_JAGIOI010000001.1"/>
</dbReference>
<organism evidence="3 4">
    <name type="scientific">Arthrobacter stackebrandtii</name>
    <dbReference type="NCBI Taxonomy" id="272161"/>
    <lineage>
        <taxon>Bacteria</taxon>
        <taxon>Bacillati</taxon>
        <taxon>Actinomycetota</taxon>
        <taxon>Actinomycetes</taxon>
        <taxon>Micrococcales</taxon>
        <taxon>Micrococcaceae</taxon>
        <taxon>Arthrobacter</taxon>
    </lineage>
</organism>
<keyword evidence="4" id="KW-1185">Reference proteome</keyword>
<dbReference type="Pfam" id="PF00582">
    <property type="entry name" value="Usp"/>
    <property type="match status" value="1"/>
</dbReference>
<dbReference type="PANTHER" id="PTHR46553:SF3">
    <property type="entry name" value="ADENINE NUCLEOTIDE ALPHA HYDROLASES-LIKE SUPERFAMILY PROTEIN"/>
    <property type="match status" value="1"/>
</dbReference>
<proteinExistence type="inferred from homology"/>
<dbReference type="SUPFAM" id="SSF52402">
    <property type="entry name" value="Adenine nucleotide alpha hydrolases-like"/>
    <property type="match status" value="1"/>
</dbReference>
<dbReference type="CDD" id="cd00293">
    <property type="entry name" value="USP-like"/>
    <property type="match status" value="1"/>
</dbReference>
<evidence type="ECO:0000313" key="3">
    <source>
        <dbReference type="EMBL" id="MBP2414831.1"/>
    </source>
</evidence>
<dbReference type="PANTHER" id="PTHR46553">
    <property type="entry name" value="ADENINE NUCLEOTIDE ALPHA HYDROLASES-LIKE SUPERFAMILY PROTEIN"/>
    <property type="match status" value="1"/>
</dbReference>
<comment type="similarity">
    <text evidence="1">Belongs to the universal stress protein A family.</text>
</comment>
<dbReference type="InterPro" id="IPR006016">
    <property type="entry name" value="UspA"/>
</dbReference>
<dbReference type="Proteomes" id="UP000711614">
    <property type="component" value="Unassembled WGS sequence"/>
</dbReference>
<comment type="caution">
    <text evidence="3">The sequence shown here is derived from an EMBL/GenBank/DDBJ whole genome shotgun (WGS) entry which is preliminary data.</text>
</comment>
<dbReference type="EMBL" id="JAGIOI010000001">
    <property type="protein sequence ID" value="MBP2414831.1"/>
    <property type="molecule type" value="Genomic_DNA"/>
</dbReference>
<sequence length="155" mass="16318">MDTPSTHAGRVIAGVDGSVHSARVLRTAAVLAGALNLRLDVFTCWERSEIDLAAHIPTGVVAEGDPLEAEAARLVEDAVERVFGLERPRTLATFVRYGHPSQILVQESASACLLVVGRRGQGGFAGLRLGSVSSACIAHARCPVLVVNSDVRPRG</sequence>
<evidence type="ECO:0000313" key="4">
    <source>
        <dbReference type="Proteomes" id="UP000711614"/>
    </source>
</evidence>
<dbReference type="PRINTS" id="PR01438">
    <property type="entry name" value="UNVRSLSTRESS"/>
</dbReference>
<feature type="domain" description="UspA" evidence="2">
    <location>
        <begin position="10"/>
        <end position="147"/>
    </location>
</feature>